<organism evidence="2 3">
    <name type="scientific">Haemaphysalis longicornis</name>
    <name type="common">Bush tick</name>
    <dbReference type="NCBI Taxonomy" id="44386"/>
    <lineage>
        <taxon>Eukaryota</taxon>
        <taxon>Metazoa</taxon>
        <taxon>Ecdysozoa</taxon>
        <taxon>Arthropoda</taxon>
        <taxon>Chelicerata</taxon>
        <taxon>Arachnida</taxon>
        <taxon>Acari</taxon>
        <taxon>Parasitiformes</taxon>
        <taxon>Ixodida</taxon>
        <taxon>Ixodoidea</taxon>
        <taxon>Ixodidae</taxon>
        <taxon>Haemaphysalinae</taxon>
        <taxon>Haemaphysalis</taxon>
    </lineage>
</organism>
<evidence type="ECO:0000313" key="2">
    <source>
        <dbReference type="EMBL" id="KAH9376627.1"/>
    </source>
</evidence>
<protein>
    <submittedName>
        <fullName evidence="2">Uncharacterized protein</fullName>
    </submittedName>
</protein>
<evidence type="ECO:0000313" key="3">
    <source>
        <dbReference type="Proteomes" id="UP000821853"/>
    </source>
</evidence>
<accession>A0A9J6GML0</accession>
<proteinExistence type="predicted"/>
<dbReference type="EMBL" id="JABSTR010000008">
    <property type="protein sequence ID" value="KAH9376627.1"/>
    <property type="molecule type" value="Genomic_DNA"/>
</dbReference>
<reference evidence="2 3" key="1">
    <citation type="journal article" date="2020" name="Cell">
        <title>Large-Scale Comparative Analyses of Tick Genomes Elucidate Their Genetic Diversity and Vector Capacities.</title>
        <authorList>
            <consortium name="Tick Genome and Microbiome Consortium (TIGMIC)"/>
            <person name="Jia N."/>
            <person name="Wang J."/>
            <person name="Shi W."/>
            <person name="Du L."/>
            <person name="Sun Y."/>
            <person name="Zhan W."/>
            <person name="Jiang J.F."/>
            <person name="Wang Q."/>
            <person name="Zhang B."/>
            <person name="Ji P."/>
            <person name="Bell-Sakyi L."/>
            <person name="Cui X.M."/>
            <person name="Yuan T.T."/>
            <person name="Jiang B.G."/>
            <person name="Yang W.F."/>
            <person name="Lam T.T."/>
            <person name="Chang Q.C."/>
            <person name="Ding S.J."/>
            <person name="Wang X.J."/>
            <person name="Zhu J.G."/>
            <person name="Ruan X.D."/>
            <person name="Zhao L."/>
            <person name="Wei J.T."/>
            <person name="Ye R.Z."/>
            <person name="Que T.C."/>
            <person name="Du C.H."/>
            <person name="Zhou Y.H."/>
            <person name="Cheng J.X."/>
            <person name="Dai P.F."/>
            <person name="Guo W.B."/>
            <person name="Han X.H."/>
            <person name="Huang E.J."/>
            <person name="Li L.F."/>
            <person name="Wei W."/>
            <person name="Gao Y.C."/>
            <person name="Liu J.Z."/>
            <person name="Shao H.Z."/>
            <person name="Wang X."/>
            <person name="Wang C.C."/>
            <person name="Yang T.C."/>
            <person name="Huo Q.B."/>
            <person name="Li W."/>
            <person name="Chen H.Y."/>
            <person name="Chen S.E."/>
            <person name="Zhou L.G."/>
            <person name="Ni X.B."/>
            <person name="Tian J.H."/>
            <person name="Sheng Y."/>
            <person name="Liu T."/>
            <person name="Pan Y.S."/>
            <person name="Xia L.Y."/>
            <person name="Li J."/>
            <person name="Zhao F."/>
            <person name="Cao W.C."/>
        </authorList>
    </citation>
    <scope>NUCLEOTIDE SEQUENCE [LARGE SCALE GENOMIC DNA]</scope>
    <source>
        <strain evidence="2">HaeL-2018</strain>
    </source>
</reference>
<comment type="caution">
    <text evidence="2">The sequence shown here is derived from an EMBL/GenBank/DDBJ whole genome shotgun (WGS) entry which is preliminary data.</text>
</comment>
<sequence>MQRRLPSFLAPSPILLFPPRNRLNCRSRRAGINPSNTCFLRDPSTAAANRKKAPSGIGERQGRSRREDAAKHLAGPDSRAPVAATILTHVVFNKVTSLIVICLGEVRLQVHFDKLLENKPPDRGPPDKKPREFKLQLSRKARALFKRLSVHVCNASVMQLGAPSQDCLLHATLQEIAFHVLARDAEFYVSLNVFSAAVKIFKHPQDTSHNDSCLADFCVTVQGSAVVSAKDISVAHNITLNIAQPEIVLYEDRLIEALSSSEPTVNRAVPSTPEEEEPSKDESESAALDDMDSERAELKALVAKMPEAVYVKMESASVKVLRDNWNKGLFLEVHSFTAELLQDSSQSCFATCLLALSNLALTSDQFQLAALAKAEATGKLHHEQVDVNVKLAALRTAYSEDELRHWAQLLPASPRPPVERKRASKTLTQRLSSLKMLVRASAELEDVSVSVITADYPASHFKELANGSNFLLCAQTRHTSSDLRVQCMLGSVHSEVNPRVSGLVAHWSSKVAAKAALRRPEQKPALMHAQQVL</sequence>
<dbReference type="OrthoDB" id="1562405at2759"/>
<feature type="compositionally biased region" description="Basic and acidic residues" evidence="1">
    <location>
        <begin position="60"/>
        <end position="71"/>
    </location>
</feature>
<keyword evidence="3" id="KW-1185">Reference proteome</keyword>
<feature type="region of interest" description="Disordered" evidence="1">
    <location>
        <begin position="264"/>
        <end position="290"/>
    </location>
</feature>
<feature type="region of interest" description="Disordered" evidence="1">
    <location>
        <begin position="41"/>
        <end position="75"/>
    </location>
</feature>
<name>A0A9J6GML0_HAELO</name>
<dbReference type="Proteomes" id="UP000821853">
    <property type="component" value="Unassembled WGS sequence"/>
</dbReference>
<dbReference type="VEuPathDB" id="VectorBase:HLOH_060962"/>
<dbReference type="AlphaFoldDB" id="A0A9J6GML0"/>
<gene>
    <name evidence="2" type="ORF">HPB48_005838</name>
</gene>
<evidence type="ECO:0000256" key="1">
    <source>
        <dbReference type="SAM" id="MobiDB-lite"/>
    </source>
</evidence>